<dbReference type="CDD" id="cd05804">
    <property type="entry name" value="StaR_like"/>
    <property type="match status" value="1"/>
</dbReference>
<dbReference type="AlphaFoldDB" id="A0A5C8PMU1"/>
<dbReference type="OrthoDB" id="9815900at2"/>
<dbReference type="InterPro" id="IPR011990">
    <property type="entry name" value="TPR-like_helical_dom_sf"/>
</dbReference>
<evidence type="ECO:0000313" key="5">
    <source>
        <dbReference type="EMBL" id="TXL75232.1"/>
    </source>
</evidence>
<organism evidence="5 6">
    <name type="scientific">Vineibacter terrae</name>
    <dbReference type="NCBI Taxonomy" id="2586908"/>
    <lineage>
        <taxon>Bacteria</taxon>
        <taxon>Pseudomonadati</taxon>
        <taxon>Pseudomonadota</taxon>
        <taxon>Alphaproteobacteria</taxon>
        <taxon>Hyphomicrobiales</taxon>
        <taxon>Vineibacter</taxon>
    </lineage>
</organism>
<proteinExistence type="inferred from homology"/>
<dbReference type="PANTHER" id="PTHR16263">
    <property type="entry name" value="TETRATRICOPEPTIDE REPEAT PROTEIN 38"/>
    <property type="match status" value="1"/>
</dbReference>
<keyword evidence="6" id="KW-1185">Reference proteome</keyword>
<keyword evidence="3" id="KW-0677">Repeat</keyword>
<evidence type="ECO:0000313" key="6">
    <source>
        <dbReference type="Proteomes" id="UP000321638"/>
    </source>
</evidence>
<protein>
    <recommendedName>
        <fullName evidence="2">Tetratricopeptide repeat protein 38</fullName>
    </recommendedName>
</protein>
<accession>A0A5C8PMU1</accession>
<dbReference type="PANTHER" id="PTHR16263:SF4">
    <property type="entry name" value="TETRATRICOPEPTIDE REPEAT PROTEIN 38"/>
    <property type="match status" value="1"/>
</dbReference>
<dbReference type="Proteomes" id="UP000321638">
    <property type="component" value="Unassembled WGS sequence"/>
</dbReference>
<comment type="caution">
    <text evidence="5">The sequence shown here is derived from an EMBL/GenBank/DDBJ whole genome shotgun (WGS) entry which is preliminary data.</text>
</comment>
<evidence type="ECO:0000256" key="2">
    <source>
        <dbReference type="ARBA" id="ARBA00019992"/>
    </source>
</evidence>
<gene>
    <name evidence="5" type="ORF">FHP25_14820</name>
</gene>
<sequence length="433" mass="46888">MPQDRYGNALTTSSSAARDAYVAGVDRLLSADARIEDAFREAIAADDGFALAHIALARTLQVLGRGAEAKAPLERALVLAAGTTGREQSHIAVFARILAGQGAAAIALILEHARTWPRDAMVLAPITGVFGLIGFSGKAGREAEQLAVLQPFASAYGDDWWFRTVLAFAEVELHDFKNGLRNIEIALRGNPRNAHAAHIRGHLHYELGEREEGLTFLKDWAKAYPRDGMLHCHVSWHQAIWSLETGRREDAWRIYASDLRPGGSWGPPLNVLTDCASFLARAQMAGEEVDPDLWRAISRYAGQWFPNSGMIFADMHSALAFAMAGDGGALRSLIDNPKGPAADILAPIARGLGAFAGRKWDEAIQELQPVLAVHERVGGSRAQRDLLEYAVTSALLRNGQADEARRLISTRRPRNGRGGFPLAGLTADIASQA</sequence>
<keyword evidence="4" id="KW-0802">TPR repeat</keyword>
<comment type="similarity">
    <text evidence="1">Belongs to the TTC38 family.</text>
</comment>
<dbReference type="Gene3D" id="1.25.40.10">
    <property type="entry name" value="Tetratricopeptide repeat domain"/>
    <property type="match status" value="1"/>
</dbReference>
<dbReference type="EMBL" id="VDUZ01000015">
    <property type="protein sequence ID" value="TXL75232.1"/>
    <property type="molecule type" value="Genomic_DNA"/>
</dbReference>
<dbReference type="InterPro" id="IPR033891">
    <property type="entry name" value="TTC38"/>
</dbReference>
<reference evidence="5 6" key="1">
    <citation type="submission" date="2019-06" db="EMBL/GenBank/DDBJ databases">
        <title>New taxonomy in bacterial strain CC-CFT640, isolated from vineyard.</title>
        <authorList>
            <person name="Lin S.-Y."/>
            <person name="Tsai C.-F."/>
            <person name="Young C.-C."/>
        </authorList>
    </citation>
    <scope>NUCLEOTIDE SEQUENCE [LARGE SCALE GENOMIC DNA]</scope>
    <source>
        <strain evidence="5 6">CC-CFT640</strain>
    </source>
</reference>
<evidence type="ECO:0000256" key="4">
    <source>
        <dbReference type="ARBA" id="ARBA00022803"/>
    </source>
</evidence>
<evidence type="ECO:0000256" key="3">
    <source>
        <dbReference type="ARBA" id="ARBA00022737"/>
    </source>
</evidence>
<name>A0A5C8PMU1_9HYPH</name>
<dbReference type="SUPFAM" id="SSF48452">
    <property type="entry name" value="TPR-like"/>
    <property type="match status" value="1"/>
</dbReference>
<evidence type="ECO:0000256" key="1">
    <source>
        <dbReference type="ARBA" id="ARBA00005857"/>
    </source>
</evidence>